<feature type="compositionally biased region" description="Basic and acidic residues" evidence="1">
    <location>
        <begin position="178"/>
        <end position="197"/>
    </location>
</feature>
<feature type="region of interest" description="Disordered" evidence="1">
    <location>
        <begin position="1"/>
        <end position="670"/>
    </location>
</feature>
<feature type="compositionally biased region" description="Polar residues" evidence="1">
    <location>
        <begin position="523"/>
        <end position="540"/>
    </location>
</feature>
<feature type="compositionally biased region" description="Low complexity" evidence="1">
    <location>
        <begin position="338"/>
        <end position="349"/>
    </location>
</feature>
<feature type="compositionally biased region" description="Low complexity" evidence="1">
    <location>
        <begin position="1374"/>
        <end position="1386"/>
    </location>
</feature>
<dbReference type="OrthoDB" id="4115400at2759"/>
<feature type="compositionally biased region" description="Basic and acidic residues" evidence="1">
    <location>
        <begin position="968"/>
        <end position="977"/>
    </location>
</feature>
<evidence type="ECO:0000256" key="1">
    <source>
        <dbReference type="SAM" id="MobiDB-lite"/>
    </source>
</evidence>
<evidence type="ECO:0000313" key="2">
    <source>
        <dbReference type="EMBL" id="TPX08562.1"/>
    </source>
</evidence>
<feature type="compositionally biased region" description="Low complexity" evidence="1">
    <location>
        <begin position="978"/>
        <end position="987"/>
    </location>
</feature>
<feature type="compositionally biased region" description="Basic and acidic residues" evidence="1">
    <location>
        <begin position="1334"/>
        <end position="1348"/>
    </location>
</feature>
<name>A0A507AHM0_9PEZI</name>
<feature type="compositionally biased region" description="Low complexity" evidence="1">
    <location>
        <begin position="694"/>
        <end position="709"/>
    </location>
</feature>
<feature type="compositionally biased region" description="Polar residues" evidence="1">
    <location>
        <begin position="122"/>
        <end position="144"/>
    </location>
</feature>
<feature type="compositionally biased region" description="Polar residues" evidence="1">
    <location>
        <begin position="385"/>
        <end position="395"/>
    </location>
</feature>
<dbReference type="EMBL" id="SKBQ01000076">
    <property type="protein sequence ID" value="TPX08562.1"/>
    <property type="molecule type" value="Genomic_DNA"/>
</dbReference>
<dbReference type="STRING" id="1093900.A0A507AHM0"/>
<evidence type="ECO:0000313" key="3">
    <source>
        <dbReference type="Proteomes" id="UP000319257"/>
    </source>
</evidence>
<dbReference type="Proteomes" id="UP000319257">
    <property type="component" value="Unassembled WGS sequence"/>
</dbReference>
<feature type="compositionally biased region" description="Gly residues" evidence="1">
    <location>
        <begin position="1320"/>
        <end position="1332"/>
    </location>
</feature>
<feature type="region of interest" description="Disordered" evidence="1">
    <location>
        <begin position="754"/>
        <end position="786"/>
    </location>
</feature>
<dbReference type="GeneID" id="41977348"/>
<feature type="compositionally biased region" description="Low complexity" evidence="1">
    <location>
        <begin position="15"/>
        <end position="50"/>
    </location>
</feature>
<feature type="compositionally biased region" description="Basic and acidic residues" evidence="1">
    <location>
        <begin position="915"/>
        <end position="930"/>
    </location>
</feature>
<keyword evidence="3" id="KW-1185">Reference proteome</keyword>
<feature type="compositionally biased region" description="Low complexity" evidence="1">
    <location>
        <begin position="1039"/>
        <end position="1059"/>
    </location>
</feature>
<feature type="region of interest" description="Disordered" evidence="1">
    <location>
        <begin position="915"/>
        <end position="1348"/>
    </location>
</feature>
<feature type="compositionally biased region" description="Low complexity" evidence="1">
    <location>
        <begin position="1394"/>
        <end position="1415"/>
    </location>
</feature>
<feature type="compositionally biased region" description="Low complexity" evidence="1">
    <location>
        <begin position="66"/>
        <end position="80"/>
    </location>
</feature>
<comment type="caution">
    <text evidence="2">The sequence shown here is derived from an EMBL/GenBank/DDBJ whole genome shotgun (WGS) entry which is preliminary data.</text>
</comment>
<feature type="compositionally biased region" description="Low complexity" evidence="1">
    <location>
        <begin position="419"/>
        <end position="428"/>
    </location>
</feature>
<feature type="compositionally biased region" description="Basic and acidic residues" evidence="1">
    <location>
        <begin position="258"/>
        <end position="278"/>
    </location>
</feature>
<reference evidence="2 3" key="1">
    <citation type="submission" date="2019-06" db="EMBL/GenBank/DDBJ databases">
        <title>Draft genome sequence of the filamentous fungus Phialemoniopsis curvata isolated from diesel fuel.</title>
        <authorList>
            <person name="Varaljay V.A."/>
            <person name="Lyon W.J."/>
            <person name="Crouch A.L."/>
            <person name="Drake C.E."/>
            <person name="Hollomon J.M."/>
            <person name="Nadeau L.J."/>
            <person name="Nunn H.S."/>
            <person name="Stevenson B.S."/>
            <person name="Bojanowski C.L."/>
            <person name="Crookes-Goodson W.J."/>
        </authorList>
    </citation>
    <scope>NUCLEOTIDE SEQUENCE [LARGE SCALE GENOMIC DNA]</scope>
    <source>
        <strain evidence="2 3">D216</strain>
    </source>
</reference>
<dbReference type="InParanoid" id="A0A507AHM0"/>
<feature type="compositionally biased region" description="Low complexity" evidence="1">
    <location>
        <begin position="293"/>
        <end position="305"/>
    </location>
</feature>
<organism evidence="2 3">
    <name type="scientific">Thyridium curvatum</name>
    <dbReference type="NCBI Taxonomy" id="1093900"/>
    <lineage>
        <taxon>Eukaryota</taxon>
        <taxon>Fungi</taxon>
        <taxon>Dikarya</taxon>
        <taxon>Ascomycota</taxon>
        <taxon>Pezizomycotina</taxon>
        <taxon>Sordariomycetes</taxon>
        <taxon>Sordariomycetidae</taxon>
        <taxon>Thyridiales</taxon>
        <taxon>Thyridiaceae</taxon>
        <taxon>Thyridium</taxon>
    </lineage>
</organism>
<feature type="compositionally biased region" description="Polar residues" evidence="1">
    <location>
        <begin position="451"/>
        <end position="467"/>
    </location>
</feature>
<feature type="compositionally biased region" description="Low complexity" evidence="1">
    <location>
        <begin position="485"/>
        <end position="498"/>
    </location>
</feature>
<feature type="compositionally biased region" description="Basic and acidic residues" evidence="1">
    <location>
        <begin position="368"/>
        <end position="382"/>
    </location>
</feature>
<proteinExistence type="predicted"/>
<feature type="compositionally biased region" description="Polar residues" evidence="1">
    <location>
        <begin position="105"/>
        <end position="114"/>
    </location>
</feature>
<accession>A0A507AHM0</accession>
<feature type="region of interest" description="Disordered" evidence="1">
    <location>
        <begin position="689"/>
        <end position="714"/>
    </location>
</feature>
<sequence>MDRARGGAAGGGGSASSSSNSAGAAAGAPSRRRTLPPSAALSSSSAPASSHHIFTHSRADMPNFTANSSPASSYSSPARPFNSAPSRGGRMRGGAAPSMARSGDFSDNISPSRTPRSERSAKPSSLSQSFSYSTPSPTMSQRTLMTRKRSQTFEFDGDGNPHDETVSKGGHSLRKRTRIDYSHIEQDADADAQRPDGKNVLASGQRGRKRKPTFSVVDDDSDDAGNHSAKKLRLSRQREVLSPASARRKQPAAPARKTVTDDRVFIDESSDNDVKDTIEVGVTYDDDSEYSEEQSSFNQSESSKSSAEDIPAAEPVSQPLEQSEQPVVAEQPAPSQRAVSAAADPAPKVVVDKPLEEPAAVTPAKVSAVEEDKPSQAADKAEPQPQKSPEPTQSSDEPHPHVTALNGVLHFTRIRPRSKLLSESLRSSTPPNTTHRDVDASPQPIIKEEPTTQNPDLQNERQPTSKEASPEPVTIPSKEPTPVLVASPAAVDEAAPEAAVDKVEPKEVPAPVVEAETRPSPQPQSELPSTPSALPATASTEQERSGPEPSPLQSQSTAPAEAAVDTLAADEPLSISEPKQDGVATEEPDTSMPDAPSQESPGELRRSSRRRKSTIKMGSKEDEIPSPSNKSAANEQNETARQQSSPELSKKSLAKAANSTTFPGDPFALLSPYVDGQVYFPEIAEDSVAATPSADQNGEAAGEAADAAQLDVQDSIEEQLVADQLDGLDGPDDNGGSGIVTPNGDFAAMSPAVEDRQDAATDSAAPGSTPQIALNGIEGTPKPTRSRKQYAFKKLRDPEEFVEALKDYKKMDTNTLFNVLAAVNNTLVTWQDEYNELRKITDDEDNAVRRRQQDLNYENKVNMAFKKNNPDTEVLERDFAIKGVRAKEFIADPGKLRQKQQDKLMSEIYFFEHDPREAMVGKQDPEEQREGLQNTRLRNRPRMTQKAVEAEIDPDATGPGKRTRKKKVLSDESRDASRAGTPAAAAPTRRRRRNAGARGAALAQEEAETDAETIAADDVNGDLPPPVSLTKHGKRRGRPPGTGKAAMAAAAAARAAAEAAQEEQPKTGRGKRKRATKADEGKQVPPVPAYKDEPKNENPELLPQPKKRRIKVLNGNKPDEIASTSFYTQSSADADADDDDESRPSSSGSDGTVDTVESNYSLRPKRRRKFKDDEEQNSTPPQQPKRRRVTNTVKATQQSSQQPTPAEPVQTIAPAARSYGQDMQYHSAPAPMPGTSVYQQYPPPPPQQHMHLAPAPAGGAVQPGPPKPRPVKFKHHYSNPGHPSGVAPMPTPTSNSLPGSASSSRVQTPAPPAQHIMLPAGGGASGGPTGENGGEEHKEYTQMTKSEKMSHSMKTRWANGSMQAAVAKRKATLAAKKAAAAQAATVPPAPPTAGTPAPSSAATPAPGSSAGSTPVPMGPAM</sequence>
<feature type="compositionally biased region" description="Polar residues" evidence="1">
    <location>
        <begin position="626"/>
        <end position="647"/>
    </location>
</feature>
<dbReference type="RefSeq" id="XP_030990273.1">
    <property type="nucleotide sequence ID" value="XM_031144914.1"/>
</dbReference>
<feature type="compositionally biased region" description="Low complexity" evidence="1">
    <location>
        <begin position="1253"/>
        <end position="1262"/>
    </location>
</feature>
<feature type="compositionally biased region" description="Polar residues" evidence="1">
    <location>
        <begin position="1190"/>
        <end position="1204"/>
    </location>
</feature>
<feature type="compositionally biased region" description="Polar residues" evidence="1">
    <location>
        <begin position="1292"/>
        <end position="1307"/>
    </location>
</feature>
<protein>
    <submittedName>
        <fullName evidence="2">Uncharacterized protein</fullName>
    </submittedName>
</protein>
<feature type="region of interest" description="Disordered" evidence="1">
    <location>
        <begin position="1374"/>
        <end position="1421"/>
    </location>
</feature>
<gene>
    <name evidence="2" type="ORF">E0L32_009901</name>
</gene>